<dbReference type="AlphaFoldDB" id="A0A164ZV27"/>
<proteinExistence type="inferred from homology"/>
<organism evidence="5 6">
    <name type="scientific">Sistotremastrum niveocremeum HHB9708</name>
    <dbReference type="NCBI Taxonomy" id="1314777"/>
    <lineage>
        <taxon>Eukaryota</taxon>
        <taxon>Fungi</taxon>
        <taxon>Dikarya</taxon>
        <taxon>Basidiomycota</taxon>
        <taxon>Agaricomycotina</taxon>
        <taxon>Agaricomycetes</taxon>
        <taxon>Sistotremastrales</taxon>
        <taxon>Sistotremastraceae</taxon>
        <taxon>Sertulicium</taxon>
        <taxon>Sertulicium niveocremeum</taxon>
    </lineage>
</organism>
<protein>
    <submittedName>
        <fullName evidence="5">Inosine/uridine-preferring nucleoside hydrolase</fullName>
    </submittedName>
</protein>
<dbReference type="EMBL" id="KV419396">
    <property type="protein sequence ID" value="KZS98111.1"/>
    <property type="molecule type" value="Genomic_DNA"/>
</dbReference>
<dbReference type="InterPro" id="IPR023186">
    <property type="entry name" value="IUNH"/>
</dbReference>
<sequence>MSKTKLWLDVDPGHDDAMAIMLAIHSPELDLLGISTVHGNAPAEHTHQNACRLIYAFGGKEELNAYPGATKPLVRHARYDPEIHGEDGLGGVEGLPSSEYPAIRAKIEHGKHSRALEAMASTFRQVKESGHRLTVATCGPLTNLALLISTYPELLDVIERLVFMGGGVGMGNRSSVAEWNILCDPEAAQIVLDAPIEKVMIPINVTHTVIFDHLYHSLLLSPTSLPSFTNTLPQPETPLRHTLSTLLNFFAQSYKEVFGFQNGPPLHDALTIAYIVNPELFTGTRYRVDVELEGKHTVGETVVDMWDYKKCNHTWGSEGKNCIVTQSVDVEGFFELFLGCIDRCDEVSPLNKK</sequence>
<accession>A0A164ZV27</accession>
<dbReference type="OrthoDB" id="432381at2759"/>
<dbReference type="InterPro" id="IPR036452">
    <property type="entry name" value="Ribo_hydro-like"/>
</dbReference>
<dbReference type="SUPFAM" id="SSF53590">
    <property type="entry name" value="Nucleoside hydrolase"/>
    <property type="match status" value="1"/>
</dbReference>
<evidence type="ECO:0000256" key="2">
    <source>
        <dbReference type="ARBA" id="ARBA00022801"/>
    </source>
</evidence>
<dbReference type="Proteomes" id="UP000076722">
    <property type="component" value="Unassembled WGS sequence"/>
</dbReference>
<dbReference type="PANTHER" id="PTHR12304">
    <property type="entry name" value="INOSINE-URIDINE PREFERRING NUCLEOSIDE HYDROLASE"/>
    <property type="match status" value="1"/>
</dbReference>
<evidence type="ECO:0000313" key="5">
    <source>
        <dbReference type="EMBL" id="KZS98111.1"/>
    </source>
</evidence>
<dbReference type="InterPro" id="IPR001910">
    <property type="entry name" value="Inosine/uridine_hydrolase_dom"/>
</dbReference>
<evidence type="ECO:0000313" key="6">
    <source>
        <dbReference type="Proteomes" id="UP000076722"/>
    </source>
</evidence>
<keyword evidence="3" id="KW-0326">Glycosidase</keyword>
<name>A0A164ZV27_9AGAM</name>
<dbReference type="GO" id="GO:0008477">
    <property type="term" value="F:purine nucleosidase activity"/>
    <property type="evidence" value="ECO:0007669"/>
    <property type="project" value="TreeGrafter"/>
</dbReference>
<evidence type="ECO:0000256" key="1">
    <source>
        <dbReference type="ARBA" id="ARBA00009176"/>
    </source>
</evidence>
<dbReference type="Gene3D" id="3.90.245.10">
    <property type="entry name" value="Ribonucleoside hydrolase-like"/>
    <property type="match status" value="1"/>
</dbReference>
<comment type="similarity">
    <text evidence="1">Belongs to the IUNH family.</text>
</comment>
<feature type="domain" description="Inosine/uridine-preferring nucleoside hydrolase" evidence="4">
    <location>
        <begin position="6"/>
        <end position="335"/>
    </location>
</feature>
<dbReference type="Pfam" id="PF01156">
    <property type="entry name" value="IU_nuc_hydro"/>
    <property type="match status" value="1"/>
</dbReference>
<dbReference type="GO" id="GO:0005829">
    <property type="term" value="C:cytosol"/>
    <property type="evidence" value="ECO:0007669"/>
    <property type="project" value="TreeGrafter"/>
</dbReference>
<keyword evidence="6" id="KW-1185">Reference proteome</keyword>
<evidence type="ECO:0000259" key="4">
    <source>
        <dbReference type="Pfam" id="PF01156"/>
    </source>
</evidence>
<reference evidence="5 6" key="1">
    <citation type="journal article" date="2016" name="Mol. Biol. Evol.">
        <title>Comparative Genomics of Early-Diverging Mushroom-Forming Fungi Provides Insights into the Origins of Lignocellulose Decay Capabilities.</title>
        <authorList>
            <person name="Nagy L.G."/>
            <person name="Riley R."/>
            <person name="Tritt A."/>
            <person name="Adam C."/>
            <person name="Daum C."/>
            <person name="Floudas D."/>
            <person name="Sun H."/>
            <person name="Yadav J.S."/>
            <person name="Pangilinan J."/>
            <person name="Larsson K.H."/>
            <person name="Matsuura K."/>
            <person name="Barry K."/>
            <person name="Labutti K."/>
            <person name="Kuo R."/>
            <person name="Ohm R.A."/>
            <person name="Bhattacharya S.S."/>
            <person name="Shirouzu T."/>
            <person name="Yoshinaga Y."/>
            <person name="Martin F.M."/>
            <person name="Grigoriev I.V."/>
            <person name="Hibbett D.S."/>
        </authorList>
    </citation>
    <scope>NUCLEOTIDE SEQUENCE [LARGE SCALE GENOMIC DNA]</scope>
    <source>
        <strain evidence="5 6">HHB9708</strain>
    </source>
</reference>
<dbReference type="GO" id="GO:0006152">
    <property type="term" value="P:purine nucleoside catabolic process"/>
    <property type="evidence" value="ECO:0007669"/>
    <property type="project" value="TreeGrafter"/>
</dbReference>
<gene>
    <name evidence="5" type="ORF">SISNIDRAFT_404888</name>
</gene>
<dbReference type="STRING" id="1314777.A0A164ZV27"/>
<keyword evidence="2 5" id="KW-0378">Hydrolase</keyword>
<evidence type="ECO:0000256" key="3">
    <source>
        <dbReference type="ARBA" id="ARBA00023295"/>
    </source>
</evidence>
<dbReference type="PANTHER" id="PTHR12304:SF4">
    <property type="entry name" value="URIDINE NUCLEOSIDASE"/>
    <property type="match status" value="1"/>
</dbReference>